<gene>
    <name evidence="2" type="ORF">ICI42_15505</name>
</gene>
<organism evidence="2 3">
    <name type="scientific">Oryzicola mucosus</name>
    <dbReference type="NCBI Taxonomy" id="2767425"/>
    <lineage>
        <taxon>Bacteria</taxon>
        <taxon>Pseudomonadati</taxon>
        <taxon>Pseudomonadota</taxon>
        <taxon>Alphaproteobacteria</taxon>
        <taxon>Hyphomicrobiales</taxon>
        <taxon>Phyllobacteriaceae</taxon>
        <taxon>Oryzicola</taxon>
    </lineage>
</organism>
<evidence type="ECO:0000313" key="2">
    <source>
        <dbReference type="EMBL" id="MBD0416062.1"/>
    </source>
</evidence>
<dbReference type="Proteomes" id="UP000643405">
    <property type="component" value="Unassembled WGS sequence"/>
</dbReference>
<dbReference type="EMBL" id="JACVVX010000004">
    <property type="protein sequence ID" value="MBD0416062.1"/>
    <property type="molecule type" value="Genomic_DNA"/>
</dbReference>
<sequence>MRTTCAVAVLTLLLGVNGARADEFLGSYVARISAKDHVASDGYPLDSAAQMVRQDRANWHRFGRGDREDQDDPWFGSANARTRFERLLQQPGAMSAATKRAITRGQPVVEVRVYRQSVEVDVIGN</sequence>
<evidence type="ECO:0000313" key="3">
    <source>
        <dbReference type="Proteomes" id="UP000643405"/>
    </source>
</evidence>
<protein>
    <recommendedName>
        <fullName evidence="4">DUF4148 domain-containing protein</fullName>
    </recommendedName>
</protein>
<dbReference type="RefSeq" id="WP_188165471.1">
    <property type="nucleotide sequence ID" value="NZ_JACVVX010000004.1"/>
</dbReference>
<evidence type="ECO:0000256" key="1">
    <source>
        <dbReference type="SAM" id="SignalP"/>
    </source>
</evidence>
<dbReference type="AlphaFoldDB" id="A0A8J6PPL8"/>
<proteinExistence type="predicted"/>
<evidence type="ECO:0008006" key="4">
    <source>
        <dbReference type="Google" id="ProtNLM"/>
    </source>
</evidence>
<feature type="chain" id="PRO_5035160060" description="DUF4148 domain-containing protein" evidence="1">
    <location>
        <begin position="22"/>
        <end position="125"/>
    </location>
</feature>
<name>A0A8J6PPL8_9HYPH</name>
<reference evidence="2" key="1">
    <citation type="submission" date="2020-09" db="EMBL/GenBank/DDBJ databases">
        <title>Genome seq and assembly of Tianweitania sp.</title>
        <authorList>
            <person name="Chhetri G."/>
        </authorList>
    </citation>
    <scope>NUCLEOTIDE SEQUENCE</scope>
    <source>
        <strain evidence="2">Rool2</strain>
    </source>
</reference>
<keyword evidence="1" id="KW-0732">Signal</keyword>
<feature type="signal peptide" evidence="1">
    <location>
        <begin position="1"/>
        <end position="21"/>
    </location>
</feature>
<comment type="caution">
    <text evidence="2">The sequence shown here is derived from an EMBL/GenBank/DDBJ whole genome shotgun (WGS) entry which is preliminary data.</text>
</comment>
<accession>A0A8J6PPL8</accession>
<keyword evidence="3" id="KW-1185">Reference proteome</keyword>